<dbReference type="PANTHER" id="PTHR30481">
    <property type="entry name" value="DNA ADENINE METHYLASE"/>
    <property type="match status" value="1"/>
</dbReference>
<dbReference type="InterPro" id="IPR029063">
    <property type="entry name" value="SAM-dependent_MTases_sf"/>
</dbReference>
<evidence type="ECO:0000313" key="7">
    <source>
        <dbReference type="EMBL" id="VYU15757.1"/>
    </source>
</evidence>
<dbReference type="PRINTS" id="PR00505">
    <property type="entry name" value="D12N6MTFRASE"/>
</dbReference>
<dbReference type="GO" id="GO:1904047">
    <property type="term" value="F:S-adenosyl-L-methionine binding"/>
    <property type="evidence" value="ECO:0007669"/>
    <property type="project" value="TreeGrafter"/>
</dbReference>
<dbReference type="AlphaFoldDB" id="A0A6N3CPP5"/>
<comment type="catalytic activity">
    <reaction evidence="6">
        <text>a 2'-deoxyadenosine in DNA + S-adenosyl-L-methionine = an N(6)-methyl-2'-deoxyadenosine in DNA + S-adenosyl-L-homocysteine + H(+)</text>
        <dbReference type="Rhea" id="RHEA:15197"/>
        <dbReference type="Rhea" id="RHEA-COMP:12418"/>
        <dbReference type="Rhea" id="RHEA-COMP:12419"/>
        <dbReference type="ChEBI" id="CHEBI:15378"/>
        <dbReference type="ChEBI" id="CHEBI:57856"/>
        <dbReference type="ChEBI" id="CHEBI:59789"/>
        <dbReference type="ChEBI" id="CHEBI:90615"/>
        <dbReference type="ChEBI" id="CHEBI:90616"/>
        <dbReference type="EC" id="2.1.1.72"/>
    </reaction>
</comment>
<dbReference type="GO" id="GO:0009007">
    <property type="term" value="F:site-specific DNA-methyltransferase (adenine-specific) activity"/>
    <property type="evidence" value="ECO:0007669"/>
    <property type="project" value="UniProtKB-EC"/>
</dbReference>
<dbReference type="PIRSF" id="PIRSF000398">
    <property type="entry name" value="M_m6A_EcoRV"/>
    <property type="match status" value="1"/>
</dbReference>
<dbReference type="GO" id="GO:0009307">
    <property type="term" value="P:DNA restriction-modification system"/>
    <property type="evidence" value="ECO:0007669"/>
    <property type="project" value="InterPro"/>
</dbReference>
<dbReference type="InterPro" id="IPR012327">
    <property type="entry name" value="MeTrfase_D12"/>
</dbReference>
<keyword evidence="4 7" id="KW-0808">Transferase</keyword>
<dbReference type="InterPro" id="IPR012263">
    <property type="entry name" value="M_m6A_EcoRV"/>
</dbReference>
<dbReference type="RefSeq" id="WP_194841693.1">
    <property type="nucleotide sequence ID" value="NZ_CACRTU010000014.1"/>
</dbReference>
<keyword evidence="3 7" id="KW-0489">Methyltransferase</keyword>
<dbReference type="GO" id="GO:0006298">
    <property type="term" value="P:mismatch repair"/>
    <property type="evidence" value="ECO:0007669"/>
    <property type="project" value="TreeGrafter"/>
</dbReference>
<reference evidence="7" key="1">
    <citation type="submission" date="2019-11" db="EMBL/GenBank/DDBJ databases">
        <authorList>
            <person name="Feng L."/>
        </authorList>
    </citation>
    <scope>NUCLEOTIDE SEQUENCE</scope>
    <source>
        <strain evidence="7">CButyricumLFYP62</strain>
    </source>
</reference>
<dbReference type="PANTHER" id="PTHR30481:SF2">
    <property type="entry name" value="SITE-SPECIFIC DNA-METHYLTRANSFERASE (ADENINE-SPECIFIC)"/>
    <property type="match status" value="1"/>
</dbReference>
<dbReference type="Pfam" id="PF02086">
    <property type="entry name" value="MethyltransfD12"/>
    <property type="match status" value="1"/>
</dbReference>
<dbReference type="EC" id="2.1.1.72" evidence="2"/>
<dbReference type="PROSITE" id="PS00092">
    <property type="entry name" value="N6_MTASE"/>
    <property type="match status" value="1"/>
</dbReference>
<dbReference type="InterPro" id="IPR002052">
    <property type="entry name" value="DNA_methylase_N6_adenine_CS"/>
</dbReference>
<evidence type="ECO:0000256" key="3">
    <source>
        <dbReference type="ARBA" id="ARBA00022603"/>
    </source>
</evidence>
<name>A0A6N3CPP5_CLOBU</name>
<protein>
    <recommendedName>
        <fullName evidence="2">site-specific DNA-methyltransferase (adenine-specific)</fullName>
        <ecNumber evidence="2">2.1.1.72</ecNumber>
    </recommendedName>
</protein>
<evidence type="ECO:0000256" key="1">
    <source>
        <dbReference type="ARBA" id="ARBA00006594"/>
    </source>
</evidence>
<keyword evidence="5" id="KW-0949">S-adenosyl-L-methionine</keyword>
<dbReference type="Gene3D" id="1.10.1020.10">
    <property type="entry name" value="Adenine-specific Methyltransferase, Domain 2"/>
    <property type="match status" value="1"/>
</dbReference>
<dbReference type="Gene3D" id="3.40.50.150">
    <property type="entry name" value="Vaccinia Virus protein VP39"/>
    <property type="match status" value="1"/>
</dbReference>
<evidence type="ECO:0000256" key="2">
    <source>
        <dbReference type="ARBA" id="ARBA00011900"/>
    </source>
</evidence>
<evidence type="ECO:0000256" key="4">
    <source>
        <dbReference type="ARBA" id="ARBA00022679"/>
    </source>
</evidence>
<dbReference type="GO" id="GO:0043565">
    <property type="term" value="F:sequence-specific DNA binding"/>
    <property type="evidence" value="ECO:0007669"/>
    <property type="project" value="TreeGrafter"/>
</dbReference>
<organism evidence="7">
    <name type="scientific">Clostridium butyricum</name>
    <dbReference type="NCBI Taxonomy" id="1492"/>
    <lineage>
        <taxon>Bacteria</taxon>
        <taxon>Bacillati</taxon>
        <taxon>Bacillota</taxon>
        <taxon>Clostridia</taxon>
        <taxon>Eubacteriales</taxon>
        <taxon>Clostridiaceae</taxon>
        <taxon>Clostridium</taxon>
    </lineage>
</organism>
<evidence type="ECO:0000256" key="6">
    <source>
        <dbReference type="ARBA" id="ARBA00047942"/>
    </source>
</evidence>
<dbReference type="InterPro" id="IPR023095">
    <property type="entry name" value="Ade_MeTrfase_dom_2"/>
</dbReference>
<evidence type="ECO:0000256" key="5">
    <source>
        <dbReference type="ARBA" id="ARBA00022691"/>
    </source>
</evidence>
<accession>A0A6N3CPP5</accession>
<dbReference type="GO" id="GO:0032259">
    <property type="term" value="P:methylation"/>
    <property type="evidence" value="ECO:0007669"/>
    <property type="project" value="UniProtKB-KW"/>
</dbReference>
<dbReference type="EMBL" id="CACRTU010000014">
    <property type="protein sequence ID" value="VYU15757.1"/>
    <property type="molecule type" value="Genomic_DNA"/>
</dbReference>
<comment type="similarity">
    <text evidence="1">Belongs to the N(4)/N(6)-methyltransferase family.</text>
</comment>
<gene>
    <name evidence="7" type="ORF">CBLFYP62_01585</name>
</gene>
<sequence>MAINTYSPLRYPGGKNKLTYFVKSLIDEKKLNKSTYVEPFCGGAAVALSLLINNQVDNIIINDYDKSIYAFWYSVLNYTDELCNLINNTIINMDEWYKQKRVQENKFKENLLNLGFSTLFLNRTNRSGIIKAGVIGGKEQKGEYKLDCRFNKADIIQKIRYIAAHKNDIVLYNLDTEDLIRNVINNLEHKSFIFFDPPYYNKGATLYTNFYKHEDHVSLANKIKDIKYHSWILTYDNTPEIRDMYNKFKSEVYKLNYSVQKKHKGEEVIFYSRTLKDIIISKKQTIYNFCEQ</sequence>
<dbReference type="SUPFAM" id="SSF53335">
    <property type="entry name" value="S-adenosyl-L-methionine-dependent methyltransferases"/>
    <property type="match status" value="1"/>
</dbReference>
<proteinExistence type="inferred from homology"/>